<name>A0A4R6SKL9_LABRH</name>
<dbReference type="RefSeq" id="WP_133847495.1">
    <property type="nucleotide sequence ID" value="NZ_SNXZ01000001.1"/>
</dbReference>
<reference evidence="1 2" key="1">
    <citation type="submission" date="2019-03" db="EMBL/GenBank/DDBJ databases">
        <title>Genomic Encyclopedia of Type Strains, Phase IV (KMG-IV): sequencing the most valuable type-strain genomes for metagenomic binning, comparative biology and taxonomic classification.</title>
        <authorList>
            <person name="Goeker M."/>
        </authorList>
    </citation>
    <scope>NUCLEOTIDE SEQUENCE [LARGE SCALE GENOMIC DNA]</scope>
    <source>
        <strain evidence="1 2">DSM 45361</strain>
    </source>
</reference>
<dbReference type="Proteomes" id="UP000295444">
    <property type="component" value="Unassembled WGS sequence"/>
</dbReference>
<gene>
    <name evidence="1" type="ORF">EV186_101571</name>
</gene>
<keyword evidence="2" id="KW-1185">Reference proteome</keyword>
<dbReference type="OrthoDB" id="3693864at2"/>
<sequence>MALRTTRTRTDAALYCPACGDLRGRNYPGCDGCTERVEQVLLTDWRTLLHGEGVSAGSVEERNLAEKVVSEKPDKRPWRCVDKALTLLPCRDCRGTLGSGELDCPRCGAADAHRWRWTTPDDRQAALRSGTLALRAPHRVRPAVLTTWRLCLPFVLEGDTLSSHQRRRVCVAVLAGREDELASLNSLAEVLAGTGLPWRGFSGTNRERVALRAR</sequence>
<dbReference type="EMBL" id="SNXZ01000001">
    <property type="protein sequence ID" value="TDQ04619.1"/>
    <property type="molecule type" value="Genomic_DNA"/>
</dbReference>
<accession>A0A4R6SKL9</accession>
<organism evidence="1 2">
    <name type="scientific">Labedaea rhizosphaerae</name>
    <dbReference type="NCBI Taxonomy" id="598644"/>
    <lineage>
        <taxon>Bacteria</taxon>
        <taxon>Bacillati</taxon>
        <taxon>Actinomycetota</taxon>
        <taxon>Actinomycetes</taxon>
        <taxon>Pseudonocardiales</taxon>
        <taxon>Pseudonocardiaceae</taxon>
        <taxon>Labedaea</taxon>
    </lineage>
</organism>
<proteinExistence type="predicted"/>
<comment type="caution">
    <text evidence="1">The sequence shown here is derived from an EMBL/GenBank/DDBJ whole genome shotgun (WGS) entry which is preliminary data.</text>
</comment>
<protein>
    <submittedName>
        <fullName evidence="1">Uncharacterized protein</fullName>
    </submittedName>
</protein>
<dbReference type="AlphaFoldDB" id="A0A4R6SKL9"/>
<evidence type="ECO:0000313" key="2">
    <source>
        <dbReference type="Proteomes" id="UP000295444"/>
    </source>
</evidence>
<evidence type="ECO:0000313" key="1">
    <source>
        <dbReference type="EMBL" id="TDQ04619.1"/>
    </source>
</evidence>